<dbReference type="EMBL" id="CP028923">
    <property type="protein sequence ID" value="QCK15469.1"/>
    <property type="molecule type" value="Genomic_DNA"/>
</dbReference>
<dbReference type="OrthoDB" id="667771at2"/>
<reference evidence="1 2" key="1">
    <citation type="submission" date="2018-04" db="EMBL/GenBank/DDBJ databases">
        <title>Complete genome uncultured novel isolate.</title>
        <authorList>
            <person name="Merlino G."/>
        </authorList>
    </citation>
    <scope>NUCLEOTIDE SEQUENCE [LARGE SCALE GENOMIC DNA]</scope>
    <source>
        <strain evidence="2">R1DC9</strain>
    </source>
</reference>
<dbReference type="Proteomes" id="UP000298616">
    <property type="component" value="Chromosome"/>
</dbReference>
<accession>A0A4D7JHC0</accession>
<dbReference type="AlphaFoldDB" id="A0A4D7JHC0"/>
<gene>
    <name evidence="1" type="ORF">DCC35_12305</name>
</gene>
<evidence type="ECO:0000313" key="1">
    <source>
        <dbReference type="EMBL" id="QCK15469.1"/>
    </source>
</evidence>
<name>A0A4D7JHC0_9BACT</name>
<dbReference type="RefSeq" id="WP_137091068.1">
    <property type="nucleotide sequence ID" value="NZ_CP028923.1"/>
</dbReference>
<evidence type="ECO:0000313" key="2">
    <source>
        <dbReference type="Proteomes" id="UP000298616"/>
    </source>
</evidence>
<protein>
    <submittedName>
        <fullName evidence="1">Uncharacterized protein</fullName>
    </submittedName>
</protein>
<dbReference type="KEGG" id="fpf:DCC35_12305"/>
<organism evidence="1 2">
    <name type="scientific">Mangrovivirga cuniculi</name>
    <dbReference type="NCBI Taxonomy" id="2715131"/>
    <lineage>
        <taxon>Bacteria</taxon>
        <taxon>Pseudomonadati</taxon>
        <taxon>Bacteroidota</taxon>
        <taxon>Cytophagia</taxon>
        <taxon>Cytophagales</taxon>
        <taxon>Mangrovivirgaceae</taxon>
        <taxon>Mangrovivirga</taxon>
    </lineage>
</organism>
<sequence length="116" mass="13413">MDDKLNIRLDLIRKDNKEPLSGDDYRVEFYDEDLIKDDFLGETGLDNFGHASISIYRKKFRSLDSPAEKDPDIFFKVYKSEKEIYKSPVFKNIKVKEVSNYSASGGLDVDLGTFMI</sequence>
<proteinExistence type="predicted"/>
<keyword evidence="2" id="KW-1185">Reference proteome</keyword>